<keyword evidence="4" id="KW-0805">Transcription regulation</keyword>
<keyword evidence="2 8" id="KW-0863">Zinc-finger</keyword>
<keyword evidence="11" id="KW-1185">Reference proteome</keyword>
<evidence type="ECO:0000313" key="10">
    <source>
        <dbReference type="EMBL" id="CAH0107549.1"/>
    </source>
</evidence>
<name>A0A8J2W6W2_9CRUS</name>
<evidence type="ECO:0000256" key="1">
    <source>
        <dbReference type="ARBA" id="ARBA00022723"/>
    </source>
</evidence>
<dbReference type="Proteomes" id="UP000789390">
    <property type="component" value="Unassembled WGS sequence"/>
</dbReference>
<dbReference type="Gene3D" id="6.10.140.2220">
    <property type="match status" value="1"/>
</dbReference>
<evidence type="ECO:0000256" key="8">
    <source>
        <dbReference type="PROSITE-ProRule" id="PRU00134"/>
    </source>
</evidence>
<dbReference type="GO" id="GO:0008270">
    <property type="term" value="F:zinc ion binding"/>
    <property type="evidence" value="ECO:0007669"/>
    <property type="project" value="UniProtKB-KW"/>
</dbReference>
<organism evidence="10 11">
    <name type="scientific">Daphnia galeata</name>
    <dbReference type="NCBI Taxonomy" id="27404"/>
    <lineage>
        <taxon>Eukaryota</taxon>
        <taxon>Metazoa</taxon>
        <taxon>Ecdysozoa</taxon>
        <taxon>Arthropoda</taxon>
        <taxon>Crustacea</taxon>
        <taxon>Branchiopoda</taxon>
        <taxon>Diplostraca</taxon>
        <taxon>Cladocera</taxon>
        <taxon>Anomopoda</taxon>
        <taxon>Daphniidae</taxon>
        <taxon>Daphnia</taxon>
    </lineage>
</organism>
<accession>A0A8J2W6W2</accession>
<evidence type="ECO:0000259" key="9">
    <source>
        <dbReference type="PROSITE" id="PS50865"/>
    </source>
</evidence>
<dbReference type="GO" id="GO:0005634">
    <property type="term" value="C:nucleus"/>
    <property type="evidence" value="ECO:0007669"/>
    <property type="project" value="TreeGrafter"/>
</dbReference>
<evidence type="ECO:0000256" key="5">
    <source>
        <dbReference type="ARBA" id="ARBA00023125"/>
    </source>
</evidence>
<dbReference type="SUPFAM" id="SSF144232">
    <property type="entry name" value="HIT/MYND zinc finger-like"/>
    <property type="match status" value="1"/>
</dbReference>
<comment type="caution">
    <text evidence="10">The sequence shown here is derived from an EMBL/GenBank/DDBJ whole genome shotgun (WGS) entry which is preliminary data.</text>
</comment>
<dbReference type="PANTHER" id="PTHR10237">
    <property type="entry name" value="DEFORMED EPIDERMAL AUTOREGULATORY FACTOR 1 HOMOLOG SUPPRESSIN"/>
    <property type="match status" value="1"/>
</dbReference>
<dbReference type="PANTHER" id="PTHR10237:SF1">
    <property type="entry name" value="DEFORMED EPIDERMAL AUTOREGULATORY FACTOR 1 HOMOLOG"/>
    <property type="match status" value="1"/>
</dbReference>
<dbReference type="Pfam" id="PF01753">
    <property type="entry name" value="zf-MYND"/>
    <property type="match status" value="1"/>
</dbReference>
<keyword evidence="1" id="KW-0479">Metal-binding</keyword>
<dbReference type="InterPro" id="IPR024119">
    <property type="entry name" value="TF_DEAF-1"/>
</dbReference>
<keyword evidence="3" id="KW-0862">Zinc</keyword>
<dbReference type="GO" id="GO:0000981">
    <property type="term" value="F:DNA-binding transcription factor activity, RNA polymerase II-specific"/>
    <property type="evidence" value="ECO:0007669"/>
    <property type="project" value="TreeGrafter"/>
</dbReference>
<evidence type="ECO:0000256" key="2">
    <source>
        <dbReference type="ARBA" id="ARBA00022771"/>
    </source>
</evidence>
<protein>
    <recommendedName>
        <fullName evidence="9">MYND-type domain-containing protein</fullName>
    </recommendedName>
</protein>
<evidence type="ECO:0000313" key="11">
    <source>
        <dbReference type="Proteomes" id="UP000789390"/>
    </source>
</evidence>
<dbReference type="AlphaFoldDB" id="A0A8J2W6W2"/>
<proteinExistence type="predicted"/>
<evidence type="ECO:0000256" key="7">
    <source>
        <dbReference type="ARBA" id="ARBA00023242"/>
    </source>
</evidence>
<keyword evidence="5" id="KW-0238">DNA-binding</keyword>
<dbReference type="InterPro" id="IPR002893">
    <property type="entry name" value="Znf_MYND"/>
</dbReference>
<keyword evidence="6" id="KW-0804">Transcription</keyword>
<evidence type="ECO:0000256" key="3">
    <source>
        <dbReference type="ARBA" id="ARBA00022833"/>
    </source>
</evidence>
<dbReference type="GO" id="GO:0003677">
    <property type="term" value="F:DNA binding"/>
    <property type="evidence" value="ECO:0007669"/>
    <property type="project" value="UniProtKB-KW"/>
</dbReference>
<evidence type="ECO:0000256" key="6">
    <source>
        <dbReference type="ARBA" id="ARBA00023163"/>
    </source>
</evidence>
<reference evidence="10" key="1">
    <citation type="submission" date="2021-11" db="EMBL/GenBank/DDBJ databases">
        <authorList>
            <person name="Schell T."/>
        </authorList>
    </citation>
    <scope>NUCLEOTIDE SEQUENCE</scope>
    <source>
        <strain evidence="10">M5</strain>
    </source>
</reference>
<sequence>MCVNPTFLDPQTNDWKMMGLTPFEGYLPMAKRELLTSGERIMTQSCSEILKNLILSYRQRIQTVQVVFHLEEAIEFCSSDANKFDVIDCSNFVDNVGLANLIVACCQRLSDNPNAILYTEIMTDNQHSANNIVETSLCAPLSLIPTIYGLRLADHVELRDSAIDYLRCNSLQRGRPVNLCWQKVPLCQNIKWTPSPELNQCLTKLANLCHSKVLLKLPSAMSSAGNEFFYTPQTFSCILDSMIQRMGRDCWLTDIRQFDVAPQFNLARRTLEDWKNGKKIQKFSAGIQPTLKLIVPLDTPPLRLVFSRKASFLSNRGSSRPDVHFIDNFHLEFKDTPHGTKIEIVSFLLSADHGLDETYEAIIVNVRNGMPLLWLNSIASMQIEEYNLPYPIDHSKSQLQLDLNEKMKVESCVESEDQYILKIVIECKGNASGLKVTTNEKAPCESCHDITVSLNQPRNIKPLSISFPFPILAKDVQATLHRKSRQIEPSKWQKKTVPLGGSSPWLATFLSPLYQDLPTFLSILNEDYTCTESVDDSDNENRCAACKKTPEKLKRCSRCRSTVYCSVECQHSHWPTHKPNCKKV</sequence>
<evidence type="ECO:0000256" key="4">
    <source>
        <dbReference type="ARBA" id="ARBA00023015"/>
    </source>
</evidence>
<dbReference type="EMBL" id="CAKKLH010000277">
    <property type="protein sequence ID" value="CAH0107549.1"/>
    <property type="molecule type" value="Genomic_DNA"/>
</dbReference>
<keyword evidence="7" id="KW-0539">Nucleus</keyword>
<dbReference type="PROSITE" id="PS01360">
    <property type="entry name" value="ZF_MYND_1"/>
    <property type="match status" value="1"/>
</dbReference>
<dbReference type="OrthoDB" id="5282002at2759"/>
<dbReference type="PROSITE" id="PS50865">
    <property type="entry name" value="ZF_MYND_2"/>
    <property type="match status" value="1"/>
</dbReference>
<gene>
    <name evidence="10" type="ORF">DGAL_LOCUS10869</name>
</gene>
<feature type="domain" description="MYND-type" evidence="9">
    <location>
        <begin position="543"/>
        <end position="581"/>
    </location>
</feature>